<evidence type="ECO:0000256" key="7">
    <source>
        <dbReference type="ARBA" id="ARBA00023235"/>
    </source>
</evidence>
<protein>
    <recommendedName>
        <fullName evidence="9">Fused isobutyryl-CoA mutase</fullName>
    </recommendedName>
    <domain>
        <recommendedName>
            <fullName evidence="9">Isobutyryl-CoA mutase</fullName>
            <shortName evidence="9">ICM</shortName>
            <ecNumber evidence="9">5.4.99.13</ecNumber>
        </recommendedName>
    </domain>
    <domain>
        <recommendedName>
            <fullName evidence="9">P-loop GTPase</fullName>
            <ecNumber evidence="9">3.6.5.-</ecNumber>
        </recommendedName>
        <alternativeName>
            <fullName evidence="9">G-protein chaperone</fullName>
        </alternativeName>
    </domain>
</protein>
<feature type="binding site" evidence="9">
    <location>
        <position position="960"/>
    </location>
    <ligand>
        <name>GTP</name>
        <dbReference type="ChEBI" id="CHEBI:37565"/>
    </ligand>
</feature>
<comment type="function">
    <text evidence="9">Catalyzes the reversible interconversion of isobutyryl-CoA and n-butyryl-CoA, using radical chemistry. Also exhibits GTPase activity, associated with its G-protein domain (MeaI) that functions as a chaperone that assists cofactor delivery and proper holo-enzyme assembly.</text>
</comment>
<dbReference type="Gene3D" id="3.20.20.240">
    <property type="entry name" value="Methylmalonyl-CoA mutase"/>
    <property type="match status" value="1"/>
</dbReference>
<dbReference type="Gene3D" id="3.40.50.300">
    <property type="entry name" value="P-loop containing nucleotide triphosphate hydrolases"/>
    <property type="match status" value="1"/>
</dbReference>
<dbReference type="EC" id="3.6.5.-" evidence="9"/>
<dbReference type="EMBL" id="JAEMHL010000002">
    <property type="protein sequence ID" value="MBJ6749439.1"/>
    <property type="molecule type" value="Genomic_DNA"/>
</dbReference>
<accession>A0ABS0YAV8</accession>
<evidence type="ECO:0000256" key="6">
    <source>
        <dbReference type="ARBA" id="ARBA00023186"/>
    </source>
</evidence>
<dbReference type="InterPro" id="IPR006158">
    <property type="entry name" value="Cobalamin-bd"/>
</dbReference>
<feature type="binding site" evidence="9">
    <location>
        <position position="843"/>
    </location>
    <ligand>
        <name>substrate</name>
    </ligand>
</feature>
<dbReference type="HAMAP" id="MF_02050">
    <property type="entry name" value="IcmF"/>
    <property type="match status" value="1"/>
</dbReference>
<evidence type="ECO:0000256" key="5">
    <source>
        <dbReference type="ARBA" id="ARBA00023134"/>
    </source>
</evidence>
<dbReference type="EC" id="5.4.99.13" evidence="9"/>
<keyword evidence="12" id="KW-1185">Reference proteome</keyword>
<dbReference type="Pfam" id="PF03308">
    <property type="entry name" value="MeaB"/>
    <property type="match status" value="1"/>
</dbReference>
<feature type="binding site" evidence="9">
    <location>
        <position position="715"/>
    </location>
    <ligand>
        <name>substrate</name>
    </ligand>
</feature>
<feature type="binding site" evidence="9">
    <location>
        <position position="238"/>
    </location>
    <ligand>
        <name>Mg(2+)</name>
        <dbReference type="ChEBI" id="CHEBI:18420"/>
        <label>2</label>
    </ligand>
</feature>
<dbReference type="Proteomes" id="UP000614714">
    <property type="component" value="Unassembled WGS sequence"/>
</dbReference>
<dbReference type="InterPro" id="IPR027417">
    <property type="entry name" value="P-loop_NTPase"/>
</dbReference>
<feature type="binding site" evidence="9">
    <location>
        <position position="808"/>
    </location>
    <ligand>
        <name>substrate</name>
    </ligand>
</feature>
<keyword evidence="8 9" id="KW-0170">Cobalt</keyword>
<evidence type="ECO:0000256" key="4">
    <source>
        <dbReference type="ARBA" id="ARBA00022801"/>
    </source>
</evidence>
<dbReference type="SUPFAM" id="SSF52242">
    <property type="entry name" value="Cobalamin (vitamin B12)-binding domain"/>
    <property type="match status" value="1"/>
</dbReference>
<comment type="domain">
    <text evidence="9">Is composed of four functional domains: the N-terminal 5'-deoxyadenosylcobalamin binding region that is homologous to the small subunit of ICM (IcmB), a middle P-loop GTPase domain (MeaI) that likely acts as a chaperone for ICM, a structured linker region involved in dimer formation, and a C-terminal part that is homologous to the large substrate-binding subunit of ICM (IcmA).</text>
</comment>
<feature type="binding site" evidence="9">
    <location>
        <position position="300"/>
    </location>
    <ligand>
        <name>Mg(2+)</name>
        <dbReference type="ChEBI" id="CHEBI:18420"/>
        <label>1</label>
        <note>catalytic</note>
    </ligand>
</feature>
<keyword evidence="9" id="KW-0511">Multifunctional enzyme</keyword>
<evidence type="ECO:0000256" key="8">
    <source>
        <dbReference type="ARBA" id="ARBA00023285"/>
    </source>
</evidence>
<comment type="cofactor">
    <cofactor evidence="1 9">
        <name>adenosylcob(III)alamin</name>
        <dbReference type="ChEBI" id="CHEBI:18408"/>
    </cofactor>
</comment>
<comment type="caution">
    <text evidence="9">Lacks conserved residue(s) required for the propagation of feature annotation.</text>
</comment>
<keyword evidence="5 9" id="KW-0342">GTP-binding</keyword>
<dbReference type="NCBIfam" id="NF045497">
    <property type="entry name" value="IsobCoAmut_IcmF"/>
    <property type="match status" value="1"/>
</dbReference>
<sequence length="1082" mass="121206">MHIAAAEPYRSRHKVRFVTATSLFDGHDAATNIIRRMLQASGAEVIHLGHNRSVDAIVTAAIQEDAQGIAVSCYQGGHVPFFKYICDLLRERGADHIRVFGGGGGVIVPEEVREIEAYGVSKIFSPEDGRRMGLQGMINHMLELCDFTPQRDTDREIERLKERDIRAVNTLITLAEQAVHDQSEGYGAVRDRIRAMGRDVPVVGVTGTGGAGKSSLTDELVRRFIRDFPEKSVAILAVDPSRQRTGGALLGDRIRMNSINSDRIYMRSLATRDSRSELSAAIRDALDVVRASGFDLVIVETSGIGQGDAGVVEICDVSLYVMTCEFGAPTQLEKIDMLDFADLVALNKFERKGAEDALRNVRKQYRRNRNLFEIPDAELPVYGTIASQFNDPGTNVLYRALLDRVNEKKDAGWSSRLEVTERESLKQYIIPPDRVHYLGEIVQAVRGYRRDVEEQAGVARTLFQLSGARAQVKGEGTVAELEQLIGSFSAKLQEEPRRIIDGWKSLKECYRQDAQVTRVRDKEIRTELYTTSLSGTKIPKVCLPDYQDWGEIVKWSMKENLPGFFPFTAGVFPFKRAEEDPKRQFAGEGTPERTNRRFHYLCQDDGAKRLSTAFDSVTLYGEDPDYPPDIYGKVGESGVSICTVEDMEKLYAGFDLCAPSTSVSITINGPAPIMLAFFFNAAIRQQLAQFKTAQGREPSAAEFAELKARTLQTVRGTVQADILKEDQGQNTCIFSTEFALRMMGDIQQYFIEQQVRNYYSVSISGYHIAEAGANPISQLAFTLSNGFTYVEYYLSRGMNIDDFAPNLSFFFSNGLDPEYTVIGRVARRIWAVVMREKYGANDRSQKLKYHIQTSGRSLHAQEMDFNDIRTTLQALMALYDNCNSLHTNAYDEAVTTPSEESVRRAMAVQMIITKELGLAKNENPLQGAFIIDELTDLVEEAVLAEFERIDQRGGVLGAMETQYQRSKIQDESMLYEARKHSGELPIIGVNTFLNPHAGEEGYQIPGELARATVEEKEQQIRNLRAFQERHKDEAPRALKRLQETAVAGGNIFAELMETVQCASLGQITRALYEVGGEYRRNM</sequence>
<evidence type="ECO:0000256" key="2">
    <source>
        <dbReference type="ARBA" id="ARBA00022628"/>
    </source>
</evidence>
<evidence type="ECO:0000256" key="1">
    <source>
        <dbReference type="ARBA" id="ARBA00001922"/>
    </source>
</evidence>
<evidence type="ECO:0000256" key="9">
    <source>
        <dbReference type="HAMAP-Rule" id="MF_02050"/>
    </source>
</evidence>
<dbReference type="Gene3D" id="3.40.50.280">
    <property type="entry name" value="Cobalamin-binding domain"/>
    <property type="match status" value="1"/>
</dbReference>
<feature type="binding site" evidence="9">
    <location>
        <position position="574"/>
    </location>
    <ligand>
        <name>substrate</name>
    </ligand>
</feature>
<feature type="binding site" evidence="9">
    <location>
        <begin position="347"/>
        <end position="350"/>
    </location>
    <ligand>
        <name>GTP</name>
        <dbReference type="ChEBI" id="CHEBI:37565"/>
    </ligand>
</feature>
<name>A0ABS0YAV8_9BACT</name>
<dbReference type="RefSeq" id="WP_199387983.1">
    <property type="nucleotide sequence ID" value="NZ_JAEMHL010000002.1"/>
</dbReference>
<feature type="binding site" evidence="9">
    <location>
        <position position="759"/>
    </location>
    <ligand>
        <name>substrate</name>
    </ligand>
</feature>
<dbReference type="PANTHER" id="PTHR43087">
    <property type="entry name" value="LYSINE/ARGININE/ORNITHINE TRANSPORT SYSTEM KINASE"/>
    <property type="match status" value="1"/>
</dbReference>
<reference evidence="11 12" key="1">
    <citation type="submission" date="2020-12" db="EMBL/GenBank/DDBJ databases">
        <title>Geomonas sp. Red421, isolated from paddy soil.</title>
        <authorList>
            <person name="Xu Z."/>
            <person name="Zhang Z."/>
            <person name="Masuda Y."/>
            <person name="Itoh H."/>
            <person name="Senoo K."/>
        </authorList>
    </citation>
    <scope>NUCLEOTIDE SEQUENCE [LARGE SCALE GENOMIC DNA]</scope>
    <source>
        <strain evidence="11 12">Red421</strain>
    </source>
</reference>
<comment type="caution">
    <text evidence="11">The sequence shown here is derived from an EMBL/GenBank/DDBJ whole genome shotgun (WGS) entry which is preliminary data.</text>
</comment>
<dbReference type="Pfam" id="PF02310">
    <property type="entry name" value="B12-binding"/>
    <property type="match status" value="1"/>
</dbReference>
<dbReference type="InterPro" id="IPR053439">
    <property type="entry name" value="IcmF/GTPase_domain"/>
</dbReference>
<proteinExistence type="inferred from homology"/>
<feature type="binding site" evidence="9">
    <location>
        <position position="300"/>
    </location>
    <ligand>
        <name>Mg(2+)</name>
        <dbReference type="ChEBI" id="CHEBI:18420"/>
        <label>2</label>
    </ligand>
</feature>
<feature type="domain" description="B12-binding" evidence="10">
    <location>
        <begin position="14"/>
        <end position="152"/>
    </location>
</feature>
<keyword evidence="2 9" id="KW-0846">Cobalamin</keyword>
<dbReference type="PROSITE" id="PS51332">
    <property type="entry name" value="B12_BINDING"/>
    <property type="match status" value="1"/>
</dbReference>
<feature type="binding site" evidence="9">
    <location>
        <position position="252"/>
    </location>
    <ligand>
        <name>Mg(2+)</name>
        <dbReference type="ChEBI" id="CHEBI:18420"/>
        <label>1</label>
        <note>catalytic</note>
    </ligand>
</feature>
<comment type="cofactor">
    <cofactor evidence="9">
        <name>Mg(2+)</name>
        <dbReference type="ChEBI" id="CHEBI:18420"/>
    </cofactor>
</comment>
<comment type="catalytic activity">
    <reaction evidence="9">
        <text>2-methylpropanoyl-CoA = butanoyl-CoA</text>
        <dbReference type="Rhea" id="RHEA:13141"/>
        <dbReference type="ChEBI" id="CHEBI:57338"/>
        <dbReference type="ChEBI" id="CHEBI:57371"/>
        <dbReference type="EC" id="5.4.99.13"/>
    </reaction>
</comment>
<organism evidence="11 12">
    <name type="scientific">Geomonas anaerohicana</name>
    <dbReference type="NCBI Taxonomy" id="2798583"/>
    <lineage>
        <taxon>Bacteria</taxon>
        <taxon>Pseudomonadati</taxon>
        <taxon>Thermodesulfobacteriota</taxon>
        <taxon>Desulfuromonadia</taxon>
        <taxon>Geobacterales</taxon>
        <taxon>Geobacteraceae</taxon>
        <taxon>Geomonas</taxon>
    </lineage>
</organism>
<keyword evidence="7 9" id="KW-0413">Isomerase</keyword>
<feature type="binding site" evidence="9">
    <location>
        <position position="609"/>
    </location>
    <ligand>
        <name>substrate</name>
    </ligand>
</feature>
<dbReference type="InterPro" id="IPR036724">
    <property type="entry name" value="Cobalamin-bd_sf"/>
</dbReference>
<feature type="binding site" evidence="9">
    <location>
        <position position="214"/>
    </location>
    <ligand>
        <name>Mg(2+)</name>
        <dbReference type="ChEBI" id="CHEBI:18420"/>
        <label>1</label>
        <note>catalytic</note>
    </ligand>
</feature>
<dbReference type="SUPFAM" id="SSF52540">
    <property type="entry name" value="P-loop containing nucleoside triphosphate hydrolases"/>
    <property type="match status" value="1"/>
</dbReference>
<feature type="binding site" evidence="9">
    <location>
        <position position="848"/>
    </location>
    <ligand>
        <name>substrate</name>
    </ligand>
</feature>
<feature type="binding site" evidence="9">
    <location>
        <position position="239"/>
    </location>
    <ligand>
        <name>Mg(2+)</name>
        <dbReference type="ChEBI" id="CHEBI:18420"/>
        <label>2</label>
    </ligand>
</feature>
<comment type="similarity">
    <text evidence="9">Belongs to the IcmF family.</text>
</comment>
<dbReference type="InterPro" id="IPR052040">
    <property type="entry name" value="GTPase/Isobutyryl-CoA_mutase"/>
</dbReference>
<feature type="binding site" description="axial binding residue" evidence="9">
    <location>
        <position position="27"/>
    </location>
    <ligand>
        <name>adenosylcob(III)alamin</name>
        <dbReference type="ChEBI" id="CHEBI:18408"/>
    </ligand>
    <ligandPart>
        <name>Co</name>
        <dbReference type="ChEBI" id="CHEBI:27638"/>
    </ligandPart>
</feature>
<feature type="binding site" evidence="9">
    <location>
        <position position="255"/>
    </location>
    <ligand>
        <name>GTP</name>
        <dbReference type="ChEBI" id="CHEBI:37565"/>
    </ligand>
</feature>
<evidence type="ECO:0000313" key="11">
    <source>
        <dbReference type="EMBL" id="MBJ6749439.1"/>
    </source>
</evidence>
<dbReference type="PANTHER" id="PTHR43087:SF1">
    <property type="entry name" value="LAO_AO TRANSPORT SYSTEM ATPASE"/>
    <property type="match status" value="1"/>
</dbReference>
<dbReference type="InterPro" id="IPR016176">
    <property type="entry name" value="Cbl-dep_enz_cat"/>
</dbReference>
<feature type="binding site" evidence="9">
    <location>
        <begin position="210"/>
        <end position="215"/>
    </location>
    <ligand>
        <name>GTP</name>
        <dbReference type="ChEBI" id="CHEBI:37565"/>
    </ligand>
</feature>
<comment type="catalytic activity">
    <reaction evidence="9">
        <text>GTP + H2O = GDP + phosphate + H(+)</text>
        <dbReference type="Rhea" id="RHEA:19669"/>
        <dbReference type="ChEBI" id="CHEBI:15377"/>
        <dbReference type="ChEBI" id="CHEBI:15378"/>
        <dbReference type="ChEBI" id="CHEBI:37565"/>
        <dbReference type="ChEBI" id="CHEBI:43474"/>
        <dbReference type="ChEBI" id="CHEBI:58189"/>
    </reaction>
</comment>
<evidence type="ECO:0000313" key="12">
    <source>
        <dbReference type="Proteomes" id="UP000614714"/>
    </source>
</evidence>
<dbReference type="CDD" id="cd02071">
    <property type="entry name" value="MM_CoA_mut_B12_BD"/>
    <property type="match status" value="1"/>
</dbReference>
<dbReference type="InterPro" id="IPR006099">
    <property type="entry name" value="MeMalonylCoA_mutase_a/b_cat"/>
</dbReference>
<comment type="subunit">
    <text evidence="9">Homodimer.</text>
</comment>
<dbReference type="Pfam" id="PF01642">
    <property type="entry name" value="MM_CoA_mutase"/>
    <property type="match status" value="2"/>
</dbReference>
<keyword evidence="6 9" id="KW-0143">Chaperone</keyword>
<dbReference type="SUPFAM" id="SSF51703">
    <property type="entry name" value="Cobalamin (vitamin B12)-dependent enzymes"/>
    <property type="match status" value="1"/>
</dbReference>
<keyword evidence="9" id="KW-0479">Metal-binding</keyword>
<gene>
    <name evidence="9" type="primary">icmF</name>
    <name evidence="11" type="ORF">JFN91_04380</name>
</gene>
<feature type="binding site" evidence="9">
    <location>
        <position position="252"/>
    </location>
    <ligand>
        <name>Mg(2+)</name>
        <dbReference type="ChEBI" id="CHEBI:18420"/>
        <label>2</label>
    </ligand>
</feature>
<keyword evidence="3 9" id="KW-0547">Nucleotide-binding</keyword>
<feature type="binding site" evidence="9">
    <location>
        <position position="301"/>
    </location>
    <ligand>
        <name>Mg(2+)</name>
        <dbReference type="ChEBI" id="CHEBI:18420"/>
        <label>2</label>
    </ligand>
</feature>
<evidence type="ECO:0000259" key="10">
    <source>
        <dbReference type="PROSITE" id="PS51332"/>
    </source>
</evidence>
<keyword evidence="9" id="KW-0460">Magnesium</keyword>
<feature type="binding site" evidence="9">
    <location>
        <position position="1081"/>
    </location>
    <ligand>
        <name>GTP</name>
        <dbReference type="ChEBI" id="CHEBI:37565"/>
    </ligand>
</feature>
<keyword evidence="4 9" id="KW-0378">Hydrolase</keyword>
<dbReference type="InterPro" id="IPR033669">
    <property type="entry name" value="IcmF"/>
</dbReference>
<evidence type="ECO:0000256" key="3">
    <source>
        <dbReference type="ARBA" id="ARBA00022741"/>
    </source>
</evidence>